<evidence type="ECO:0000256" key="1">
    <source>
        <dbReference type="ARBA" id="ARBA00007689"/>
    </source>
</evidence>
<dbReference type="InterPro" id="IPR051807">
    <property type="entry name" value="Sec-metab_biosynth-assoc"/>
</dbReference>
<organism evidence="3">
    <name type="scientific">Burkholderia orbicola (strain AU 1054)</name>
    <dbReference type="NCBI Taxonomy" id="331271"/>
    <lineage>
        <taxon>Bacteria</taxon>
        <taxon>Pseudomonadati</taxon>
        <taxon>Pseudomonadota</taxon>
        <taxon>Betaproteobacteria</taxon>
        <taxon>Burkholderiales</taxon>
        <taxon>Burkholderiaceae</taxon>
        <taxon>Burkholderia</taxon>
        <taxon>Burkholderia cepacia complex</taxon>
        <taxon>Burkholderia orbicola</taxon>
    </lineage>
</organism>
<dbReference type="Gene3D" id="3.30.70.1060">
    <property type="entry name" value="Dimeric alpha+beta barrel"/>
    <property type="match status" value="1"/>
</dbReference>
<dbReference type="EMBL" id="CP000380">
    <property type="protein sequence ID" value="ABF81222.1"/>
    <property type="molecule type" value="Genomic_DNA"/>
</dbReference>
<reference evidence="3" key="1">
    <citation type="submission" date="2006-05" db="EMBL/GenBank/DDBJ databases">
        <title>Complete sequence of chromosome 3 of Burkholderia cenocepacia AU 1054.</title>
        <authorList>
            <consortium name="US DOE Joint Genome Institute"/>
            <person name="Copeland A."/>
            <person name="Lucas S."/>
            <person name="Lapidus A."/>
            <person name="Barry K."/>
            <person name="Detter J.C."/>
            <person name="Glavina del Rio T."/>
            <person name="Hammon N."/>
            <person name="Israni S."/>
            <person name="Dalin E."/>
            <person name="Tice H."/>
            <person name="Pitluck S."/>
            <person name="Chain P."/>
            <person name="Malfatti S."/>
            <person name="Shin M."/>
            <person name="Vergez L."/>
            <person name="Schmutz J."/>
            <person name="Larimer F."/>
            <person name="Land M."/>
            <person name="Hauser L."/>
            <person name="Kyrpides N."/>
            <person name="Lykidis A."/>
            <person name="LiPuma J.J."/>
            <person name="Konstantinidis K."/>
            <person name="Tiedje J.M."/>
            <person name="Richardson P."/>
        </authorList>
    </citation>
    <scope>NUCLEOTIDE SEQUENCE [LARGE SCALE GENOMIC DNA]</scope>
    <source>
        <strain evidence="3">AU 1054</strain>
    </source>
</reference>
<dbReference type="InterPro" id="IPR005545">
    <property type="entry name" value="YCII"/>
</dbReference>
<accession>A0A0H2Y2J2</accession>
<evidence type="ECO:0000313" key="3">
    <source>
        <dbReference type="EMBL" id="ABF81222.1"/>
    </source>
</evidence>
<protein>
    <submittedName>
        <fullName evidence="3">YCII-related protein</fullName>
    </submittedName>
</protein>
<dbReference type="SUPFAM" id="SSF54909">
    <property type="entry name" value="Dimeric alpha+beta barrel"/>
    <property type="match status" value="1"/>
</dbReference>
<sequence length="97" mass="10827">MHYQLIYELVDDYLSRREPFRAEHLALAQAATERGELVLAGALADPADQAVLVFEGDSPEAAESFARADPYVQNGLVKSWRVRPWRVVVGKHAPRPA</sequence>
<dbReference type="Pfam" id="PF03795">
    <property type="entry name" value="YCII"/>
    <property type="match status" value="1"/>
</dbReference>
<dbReference type="HOGENOM" id="CLU_110355_5_2_4"/>
<feature type="domain" description="YCII-related" evidence="2">
    <location>
        <begin position="1"/>
        <end position="86"/>
    </location>
</feature>
<evidence type="ECO:0000259" key="2">
    <source>
        <dbReference type="Pfam" id="PF03795"/>
    </source>
</evidence>
<name>A0A0H2Y2J2_BURO1</name>
<gene>
    <name evidence="3" type="ordered locus">Bcen_6359</name>
</gene>
<dbReference type="NCBIfam" id="NF009508">
    <property type="entry name" value="PRK12866.1"/>
    <property type="match status" value="1"/>
</dbReference>
<dbReference type="InterPro" id="IPR011008">
    <property type="entry name" value="Dimeric_a/b-barrel"/>
</dbReference>
<dbReference type="PANTHER" id="PTHR33606">
    <property type="entry name" value="PROTEIN YCII"/>
    <property type="match status" value="1"/>
</dbReference>
<proteinExistence type="inferred from homology"/>
<comment type="similarity">
    <text evidence="1">Belongs to the YciI family.</text>
</comment>
<dbReference type="PANTHER" id="PTHR33606:SF3">
    <property type="entry name" value="PROTEIN YCII"/>
    <property type="match status" value="1"/>
</dbReference>
<dbReference type="AlphaFoldDB" id="A0A0H2Y2J2"/>